<dbReference type="InterPro" id="IPR050500">
    <property type="entry name" value="Phos_Acetyltrans/Butyryltrans"/>
</dbReference>
<dbReference type="EMBL" id="JAHBCL010000012">
    <property type="protein sequence ID" value="MBS7526737.1"/>
    <property type="molecule type" value="Genomic_DNA"/>
</dbReference>
<feature type="domain" description="Phosphate acetyl/butaryl transferase" evidence="4">
    <location>
        <begin position="78"/>
        <end position="293"/>
    </location>
</feature>
<evidence type="ECO:0000256" key="1">
    <source>
        <dbReference type="ARBA" id="ARBA00005656"/>
    </source>
</evidence>
<dbReference type="Proteomes" id="UP000746471">
    <property type="component" value="Unassembled WGS sequence"/>
</dbReference>
<evidence type="ECO:0000256" key="2">
    <source>
        <dbReference type="ARBA" id="ARBA00022679"/>
    </source>
</evidence>
<dbReference type="Gene3D" id="3.40.718.10">
    <property type="entry name" value="Isopropylmalate Dehydrogenase"/>
    <property type="match status" value="1"/>
</dbReference>
<organism evidence="5 6">
    <name type="scientific">Fusibacter paucivorans</name>
    <dbReference type="NCBI Taxonomy" id="76009"/>
    <lineage>
        <taxon>Bacteria</taxon>
        <taxon>Bacillati</taxon>
        <taxon>Bacillota</taxon>
        <taxon>Clostridia</taxon>
        <taxon>Eubacteriales</taxon>
        <taxon>Eubacteriales Family XII. Incertae Sedis</taxon>
        <taxon>Fusibacter</taxon>
    </lineage>
</organism>
<dbReference type="PANTHER" id="PTHR43356:SF2">
    <property type="entry name" value="PHOSPHATE ACETYLTRANSFERASE"/>
    <property type="match status" value="1"/>
</dbReference>
<keyword evidence="6" id="KW-1185">Reference proteome</keyword>
<name>A0ABS5PP87_9FIRM</name>
<keyword evidence="2" id="KW-0808">Transferase</keyword>
<evidence type="ECO:0000256" key="3">
    <source>
        <dbReference type="ARBA" id="ARBA00023315"/>
    </source>
</evidence>
<dbReference type="PIRSF" id="PIRSF000428">
    <property type="entry name" value="P_Ac_trans"/>
    <property type="match status" value="1"/>
</dbReference>
<dbReference type="Pfam" id="PF01515">
    <property type="entry name" value="PTA_PTB"/>
    <property type="match status" value="1"/>
</dbReference>
<sequence length="297" mass="31541">MINNLTALMNAAKQKEKKKIAVVCAEDMDTIQVVKLALEQSLASFILIGDQSKIEPLMAEAQITEAIEIVHEPDHTAAADRAVDLIVAGKAGAIMKGLIHSNLFLKALFNKEKGLNAGNQITQISIFEKPDQSGLMLLTDCAISVTPDVMAKKGIIENAVRLAHQLGVEKPKVAILAPVENINLQMQDTIDAAILSKMCDRGQIKDCIVDGPFAFDNAISEEAARHKGILGDVAGHADIVVVPNLLVGNALTKSITYIAGKKVVAATVGANVPVVFTSRTESTEGKLLSIALATYTA</sequence>
<dbReference type="PANTHER" id="PTHR43356">
    <property type="entry name" value="PHOSPHATE ACETYLTRANSFERASE"/>
    <property type="match status" value="1"/>
</dbReference>
<gene>
    <name evidence="5" type="ORF">KHM83_08610</name>
</gene>
<dbReference type="SUPFAM" id="SSF53659">
    <property type="entry name" value="Isocitrate/Isopropylmalate dehydrogenase-like"/>
    <property type="match status" value="1"/>
</dbReference>
<comment type="similarity">
    <text evidence="1">Belongs to the phosphate acetyltransferase and butyryltransferase family.</text>
</comment>
<accession>A0ABS5PP87</accession>
<evidence type="ECO:0000313" key="5">
    <source>
        <dbReference type="EMBL" id="MBS7526737.1"/>
    </source>
</evidence>
<protein>
    <submittedName>
        <fullName evidence="5">Bifunctional enoyl-CoA hydratase/phosphate acetyltransferase</fullName>
    </submittedName>
</protein>
<dbReference type="NCBIfam" id="NF006045">
    <property type="entry name" value="PRK08190.1"/>
    <property type="match status" value="1"/>
</dbReference>
<dbReference type="InterPro" id="IPR012147">
    <property type="entry name" value="P_Ac_Bu_trans"/>
</dbReference>
<evidence type="ECO:0000259" key="4">
    <source>
        <dbReference type="Pfam" id="PF01515"/>
    </source>
</evidence>
<dbReference type="RefSeq" id="WP_213236594.1">
    <property type="nucleotide sequence ID" value="NZ_JAHBCL010000012.1"/>
</dbReference>
<keyword evidence="3" id="KW-0012">Acyltransferase</keyword>
<reference evidence="5 6" key="1">
    <citation type="submission" date="2021-05" db="EMBL/GenBank/DDBJ databases">
        <title>Fusibacter ferrireducens sp. nov., an anaerobic, sulfur- and Fe-reducing bacterium isolated from the mangrove sediment.</title>
        <authorList>
            <person name="Qiu D."/>
        </authorList>
    </citation>
    <scope>NUCLEOTIDE SEQUENCE [LARGE SCALE GENOMIC DNA]</scope>
    <source>
        <strain evidence="5 6">DSM 12116</strain>
    </source>
</reference>
<proteinExistence type="inferred from homology"/>
<dbReference type="InterPro" id="IPR002505">
    <property type="entry name" value="PTA_PTB"/>
</dbReference>
<comment type="caution">
    <text evidence="5">The sequence shown here is derived from an EMBL/GenBank/DDBJ whole genome shotgun (WGS) entry which is preliminary data.</text>
</comment>
<evidence type="ECO:0000313" key="6">
    <source>
        <dbReference type="Proteomes" id="UP000746471"/>
    </source>
</evidence>